<gene>
    <name evidence="6" type="ORF">MNB_SV-9-1282</name>
</gene>
<accession>A0A1W1CA53</accession>
<proteinExistence type="predicted"/>
<dbReference type="GO" id="GO:0009253">
    <property type="term" value="P:peptidoglycan catabolic process"/>
    <property type="evidence" value="ECO:0007669"/>
    <property type="project" value="InterPro"/>
</dbReference>
<feature type="domain" description="N-acetylmuramoyl-L-alanine amidase" evidence="5">
    <location>
        <begin position="45"/>
        <end position="191"/>
    </location>
</feature>
<dbReference type="InterPro" id="IPR002502">
    <property type="entry name" value="Amidase_domain"/>
</dbReference>
<organism evidence="6">
    <name type="scientific">hydrothermal vent metagenome</name>
    <dbReference type="NCBI Taxonomy" id="652676"/>
    <lineage>
        <taxon>unclassified sequences</taxon>
        <taxon>metagenomes</taxon>
        <taxon>ecological metagenomes</taxon>
    </lineage>
</organism>
<dbReference type="GO" id="GO:0009254">
    <property type="term" value="P:peptidoglycan turnover"/>
    <property type="evidence" value="ECO:0007669"/>
    <property type="project" value="TreeGrafter"/>
</dbReference>
<evidence type="ECO:0000259" key="5">
    <source>
        <dbReference type="SMART" id="SM00644"/>
    </source>
</evidence>
<dbReference type="SUPFAM" id="SSF55846">
    <property type="entry name" value="N-acetylmuramoyl-L-alanine amidase-like"/>
    <property type="match status" value="1"/>
</dbReference>
<evidence type="ECO:0000256" key="3">
    <source>
        <dbReference type="ARBA" id="ARBA00022801"/>
    </source>
</evidence>
<sequence>MSKILKAFIILSTILISNESIIIIKKPIDFSDKRVQMTKEYIKNHYGKDVKNININPKIIIIHWTATMGLENSFNRFKPEKLLNDRSDISKASKLNVSTHYMVDRDGSIYKLMPDNQMARHVIGLNYSSIGIENIGGVSNKKEDLTKAQVKSNIKLIKYLKAKYPKIEYLLGHYEYRKMENNKLWLEVDKGYRTFKKDPGKKFMREVRKGIKKLKLKEPPK</sequence>
<dbReference type="SMART" id="SM00644">
    <property type="entry name" value="Ami_2"/>
    <property type="match status" value="1"/>
</dbReference>
<evidence type="ECO:0000256" key="1">
    <source>
        <dbReference type="ARBA" id="ARBA00001561"/>
    </source>
</evidence>
<dbReference type="PANTHER" id="PTHR30417">
    <property type="entry name" value="N-ACETYLMURAMOYL-L-ALANINE AMIDASE AMID"/>
    <property type="match status" value="1"/>
</dbReference>
<evidence type="ECO:0000313" key="6">
    <source>
        <dbReference type="EMBL" id="SFV62728.1"/>
    </source>
</evidence>
<name>A0A1W1CA53_9ZZZZ</name>
<dbReference type="EMBL" id="FPHG01000055">
    <property type="protein sequence ID" value="SFV62728.1"/>
    <property type="molecule type" value="Genomic_DNA"/>
</dbReference>
<dbReference type="GO" id="GO:0071555">
    <property type="term" value="P:cell wall organization"/>
    <property type="evidence" value="ECO:0007669"/>
    <property type="project" value="UniProtKB-KW"/>
</dbReference>
<reference evidence="6" key="1">
    <citation type="submission" date="2016-10" db="EMBL/GenBank/DDBJ databases">
        <authorList>
            <person name="de Groot N.N."/>
        </authorList>
    </citation>
    <scope>NUCLEOTIDE SEQUENCE</scope>
</reference>
<dbReference type="InterPro" id="IPR051206">
    <property type="entry name" value="NAMLAA_amidase_2"/>
</dbReference>
<dbReference type="Pfam" id="PF01510">
    <property type="entry name" value="Amidase_2"/>
    <property type="match status" value="1"/>
</dbReference>
<keyword evidence="6" id="KW-0326">Glycosidase</keyword>
<keyword evidence="3 6" id="KW-0378">Hydrolase</keyword>
<comment type="catalytic activity">
    <reaction evidence="1">
        <text>Hydrolyzes the link between N-acetylmuramoyl residues and L-amino acid residues in certain cell-wall glycopeptides.</text>
        <dbReference type="EC" id="3.5.1.28"/>
    </reaction>
</comment>
<dbReference type="CDD" id="cd06583">
    <property type="entry name" value="PGRP"/>
    <property type="match status" value="1"/>
</dbReference>
<dbReference type="EC" id="3.5.1.28" evidence="2"/>
<dbReference type="GO" id="GO:0016798">
    <property type="term" value="F:hydrolase activity, acting on glycosyl bonds"/>
    <property type="evidence" value="ECO:0007669"/>
    <property type="project" value="UniProtKB-KW"/>
</dbReference>
<evidence type="ECO:0000256" key="4">
    <source>
        <dbReference type="ARBA" id="ARBA00023316"/>
    </source>
</evidence>
<keyword evidence="4" id="KW-0961">Cell wall biogenesis/degradation</keyword>
<evidence type="ECO:0000256" key="2">
    <source>
        <dbReference type="ARBA" id="ARBA00011901"/>
    </source>
</evidence>
<protein>
    <recommendedName>
        <fullName evidence="2">N-acetylmuramoyl-L-alanine amidase</fullName>
        <ecNumber evidence="2">3.5.1.28</ecNumber>
    </recommendedName>
</protein>
<dbReference type="GO" id="GO:0008745">
    <property type="term" value="F:N-acetylmuramoyl-L-alanine amidase activity"/>
    <property type="evidence" value="ECO:0007669"/>
    <property type="project" value="UniProtKB-EC"/>
</dbReference>
<dbReference type="Gene3D" id="3.40.80.10">
    <property type="entry name" value="Peptidoglycan recognition protein-like"/>
    <property type="match status" value="1"/>
</dbReference>
<dbReference type="InterPro" id="IPR036505">
    <property type="entry name" value="Amidase/PGRP_sf"/>
</dbReference>
<dbReference type="PANTHER" id="PTHR30417:SF1">
    <property type="entry name" value="N-ACETYLMURAMOYL-L-ALANINE AMIDASE AMID"/>
    <property type="match status" value="1"/>
</dbReference>
<dbReference type="AlphaFoldDB" id="A0A1W1CA53"/>